<organism evidence="1">
    <name type="scientific">Lepeophtheirus salmonis</name>
    <name type="common">Salmon louse</name>
    <name type="synonym">Caligus salmonis</name>
    <dbReference type="NCBI Taxonomy" id="72036"/>
    <lineage>
        <taxon>Eukaryota</taxon>
        <taxon>Metazoa</taxon>
        <taxon>Ecdysozoa</taxon>
        <taxon>Arthropoda</taxon>
        <taxon>Crustacea</taxon>
        <taxon>Multicrustacea</taxon>
        <taxon>Hexanauplia</taxon>
        <taxon>Copepoda</taxon>
        <taxon>Siphonostomatoida</taxon>
        <taxon>Caligidae</taxon>
        <taxon>Lepeophtheirus</taxon>
    </lineage>
</organism>
<proteinExistence type="predicted"/>
<accession>A0A0K2U9X1</accession>
<protein>
    <submittedName>
        <fullName evidence="1">Uncharacterized protein</fullName>
    </submittedName>
</protein>
<reference evidence="1" key="1">
    <citation type="submission" date="2014-05" db="EMBL/GenBank/DDBJ databases">
        <authorList>
            <person name="Chronopoulou M."/>
        </authorList>
    </citation>
    <scope>NUCLEOTIDE SEQUENCE</scope>
    <source>
        <tissue evidence="1">Whole organism</tissue>
    </source>
</reference>
<name>A0A0K2U9X1_LEPSM</name>
<evidence type="ECO:0000313" key="1">
    <source>
        <dbReference type="EMBL" id="CDW34501.1"/>
    </source>
</evidence>
<dbReference type="EMBL" id="HACA01017140">
    <property type="protein sequence ID" value="CDW34501.1"/>
    <property type="molecule type" value="Transcribed_RNA"/>
</dbReference>
<sequence length="105" mass="10935">MHKEGMLLQFVLGGETFGAVGTEKGSGLPGKAGQIGMMLCNMFGQPLTTVEGEIALGAALEARVDASDVIHQMVFTGEGLLAILARKYFLAVHGFDVGVQAPGTR</sequence>
<dbReference type="AlphaFoldDB" id="A0A0K2U9X1"/>